<dbReference type="Pfam" id="PF07683">
    <property type="entry name" value="CobW_C"/>
    <property type="match status" value="1"/>
</dbReference>
<dbReference type="GO" id="GO:0016787">
    <property type="term" value="F:hydrolase activity"/>
    <property type="evidence" value="ECO:0007669"/>
    <property type="project" value="UniProtKB-KW"/>
</dbReference>
<evidence type="ECO:0000256" key="6">
    <source>
        <dbReference type="PROSITE-ProRule" id="PRU00023"/>
    </source>
</evidence>
<dbReference type="SUPFAM" id="SSF52540">
    <property type="entry name" value="P-loop containing nucleoside triphosphate hydrolases"/>
    <property type="match status" value="1"/>
</dbReference>
<feature type="repeat" description="ANK" evidence="6">
    <location>
        <begin position="69"/>
        <end position="108"/>
    </location>
</feature>
<accession>A0A7S0VMP5</accession>
<dbReference type="InterPro" id="IPR036770">
    <property type="entry name" value="Ankyrin_rpt-contain_sf"/>
</dbReference>
<dbReference type="PROSITE" id="PS50088">
    <property type="entry name" value="ANK_REPEAT"/>
    <property type="match status" value="2"/>
</dbReference>
<keyword evidence="1" id="KW-0547">Nucleotide-binding</keyword>
<dbReference type="Gene3D" id="3.30.1220.10">
    <property type="entry name" value="CobW-like, C-terminal domain"/>
    <property type="match status" value="1"/>
</dbReference>
<dbReference type="Pfam" id="PF02492">
    <property type="entry name" value="cobW"/>
    <property type="match status" value="1"/>
</dbReference>
<evidence type="ECO:0000313" key="9">
    <source>
        <dbReference type="EMBL" id="CAD8790155.1"/>
    </source>
</evidence>
<dbReference type="InterPro" id="IPR027417">
    <property type="entry name" value="P-loop_NTPase"/>
</dbReference>
<dbReference type="EMBL" id="HBFN01010358">
    <property type="protein sequence ID" value="CAD8790155.1"/>
    <property type="molecule type" value="Transcribed_RNA"/>
</dbReference>
<organism evidence="9">
    <name type="scientific">Hemiselmis tepida</name>
    <dbReference type="NCBI Taxonomy" id="464990"/>
    <lineage>
        <taxon>Eukaryota</taxon>
        <taxon>Cryptophyceae</taxon>
        <taxon>Cryptomonadales</taxon>
        <taxon>Hemiselmidaceae</taxon>
        <taxon>Hemiselmis</taxon>
    </lineage>
</organism>
<dbReference type="Pfam" id="PF12796">
    <property type="entry name" value="Ank_2"/>
    <property type="match status" value="1"/>
</dbReference>
<evidence type="ECO:0000256" key="2">
    <source>
        <dbReference type="ARBA" id="ARBA00022801"/>
    </source>
</evidence>
<keyword evidence="6" id="KW-0040">ANK repeat</keyword>
<dbReference type="PROSITE" id="PS50297">
    <property type="entry name" value="ANK_REP_REGION"/>
    <property type="match status" value="2"/>
</dbReference>
<dbReference type="PANTHER" id="PTHR13748">
    <property type="entry name" value="COBW-RELATED"/>
    <property type="match status" value="1"/>
</dbReference>
<dbReference type="InterPro" id="IPR036627">
    <property type="entry name" value="CobW-likC_sf"/>
</dbReference>
<evidence type="ECO:0000256" key="3">
    <source>
        <dbReference type="ARBA" id="ARBA00023186"/>
    </source>
</evidence>
<keyword evidence="3" id="KW-0143">Chaperone</keyword>
<evidence type="ECO:0000256" key="5">
    <source>
        <dbReference type="ARBA" id="ARBA00049117"/>
    </source>
</evidence>
<dbReference type="SMART" id="SM00248">
    <property type="entry name" value="ANK"/>
    <property type="match status" value="2"/>
</dbReference>
<reference evidence="9" key="1">
    <citation type="submission" date="2021-01" db="EMBL/GenBank/DDBJ databases">
        <authorList>
            <person name="Corre E."/>
            <person name="Pelletier E."/>
            <person name="Niang G."/>
            <person name="Scheremetjew M."/>
            <person name="Finn R."/>
            <person name="Kale V."/>
            <person name="Holt S."/>
            <person name="Cochrane G."/>
            <person name="Meng A."/>
            <person name="Brown T."/>
            <person name="Cohen L."/>
        </authorList>
    </citation>
    <scope>NUCLEOTIDE SEQUENCE</scope>
    <source>
        <strain evidence="9">CCMP443</strain>
    </source>
</reference>
<keyword evidence="2" id="KW-0378">Hydrolase</keyword>
<name>A0A7S0VMP5_9CRYP</name>
<feature type="region of interest" description="Disordered" evidence="7">
    <location>
        <begin position="366"/>
        <end position="424"/>
    </location>
</feature>
<feature type="domain" description="CobW C-terminal" evidence="8">
    <location>
        <begin position="425"/>
        <end position="520"/>
    </location>
</feature>
<dbReference type="SMART" id="SM00833">
    <property type="entry name" value="CobW_C"/>
    <property type="match status" value="1"/>
</dbReference>
<feature type="compositionally biased region" description="Basic and acidic residues" evidence="7">
    <location>
        <begin position="376"/>
        <end position="409"/>
    </location>
</feature>
<dbReference type="AlphaFoldDB" id="A0A7S0VMP5"/>
<dbReference type="SUPFAM" id="SSF90002">
    <property type="entry name" value="Hypothetical protein YjiA, C-terminal domain"/>
    <property type="match status" value="1"/>
</dbReference>
<dbReference type="CDD" id="cd03112">
    <property type="entry name" value="CobW-like"/>
    <property type="match status" value="1"/>
</dbReference>
<proteinExistence type="inferred from homology"/>
<gene>
    <name evidence="9" type="ORF">HTEP1355_LOCUS6028</name>
</gene>
<dbReference type="GO" id="GO:0000166">
    <property type="term" value="F:nucleotide binding"/>
    <property type="evidence" value="ECO:0007669"/>
    <property type="project" value="UniProtKB-KW"/>
</dbReference>
<dbReference type="Gene3D" id="1.25.40.20">
    <property type="entry name" value="Ankyrin repeat-containing domain"/>
    <property type="match status" value="1"/>
</dbReference>
<dbReference type="InterPro" id="IPR003495">
    <property type="entry name" value="CobW/HypB/UreG_nucleotide-bd"/>
</dbReference>
<dbReference type="SUPFAM" id="SSF48403">
    <property type="entry name" value="Ankyrin repeat"/>
    <property type="match status" value="1"/>
</dbReference>
<comment type="catalytic activity">
    <reaction evidence="5">
        <text>GTP + H2O = GDP + phosphate + H(+)</text>
        <dbReference type="Rhea" id="RHEA:19669"/>
        <dbReference type="ChEBI" id="CHEBI:15377"/>
        <dbReference type="ChEBI" id="CHEBI:15378"/>
        <dbReference type="ChEBI" id="CHEBI:37565"/>
        <dbReference type="ChEBI" id="CHEBI:43474"/>
        <dbReference type="ChEBI" id="CHEBI:58189"/>
    </reaction>
    <physiologicalReaction direction="left-to-right" evidence="5">
        <dbReference type="Rhea" id="RHEA:19670"/>
    </physiologicalReaction>
</comment>
<feature type="repeat" description="ANK" evidence="6">
    <location>
        <begin position="35"/>
        <end position="67"/>
    </location>
</feature>
<protein>
    <recommendedName>
        <fullName evidence="8">CobW C-terminal domain-containing protein</fullName>
    </recommendedName>
</protein>
<dbReference type="PANTHER" id="PTHR13748:SF70">
    <property type="entry name" value="COBW_HYPB_UREG NUCLEOTIDE-BINDING DOMAIN-CONTAINING PROTEIN"/>
    <property type="match status" value="1"/>
</dbReference>
<evidence type="ECO:0000259" key="8">
    <source>
        <dbReference type="SMART" id="SM00833"/>
    </source>
</evidence>
<evidence type="ECO:0000256" key="1">
    <source>
        <dbReference type="ARBA" id="ARBA00022741"/>
    </source>
</evidence>
<evidence type="ECO:0000256" key="7">
    <source>
        <dbReference type="SAM" id="MobiDB-lite"/>
    </source>
</evidence>
<evidence type="ECO:0000256" key="4">
    <source>
        <dbReference type="ARBA" id="ARBA00034320"/>
    </source>
</evidence>
<dbReference type="InterPro" id="IPR002110">
    <property type="entry name" value="Ankyrin_rpt"/>
</dbReference>
<dbReference type="InterPro" id="IPR051316">
    <property type="entry name" value="Zinc-reg_GTPase_activator"/>
</dbReference>
<comment type="similarity">
    <text evidence="4">Belongs to the SIMIBI class G3E GTPase family. ZNG1 subfamily.</text>
</comment>
<dbReference type="Gene3D" id="3.40.50.300">
    <property type="entry name" value="P-loop containing nucleotide triphosphate hydrolases"/>
    <property type="match status" value="1"/>
</dbReference>
<dbReference type="GO" id="GO:0005737">
    <property type="term" value="C:cytoplasm"/>
    <property type="evidence" value="ECO:0007669"/>
    <property type="project" value="TreeGrafter"/>
</dbReference>
<sequence length="522" mass="57043">MADPNEILVLAQKNDVTAIKKLLDSGVSASAANGVGQTALHVACLWGNIEAAEELIKAGAEVNVTNNFSGGTPLHCAATENDRGNKEGRKKCLEALVKAGADPEIRDFRAKKPAQYSTMDDVRALLGAGPYDPDAEGADDEDDGMIPDSQKTPVTIVTGFLGSGKTTLVNYILHERHGKKIAVIENEFGEVNIDSSLVTDNLQAKEDIISMDNGCVCCTVRGDLVKAFQTLGRRKEKYDAVIIETTGMADPAPVAFTFNSRPEVGMQFRIDSILCLVDAKHIKAHLDDVRESDVVNEAVQQVAFADKILLNKIDLVNEDEKKKVKRSLKSINATAKVIECQQSRVNLDELLGLGTFSLENVSHMMEELSDEEDAEEHGGHGHSHEDSHGHSHGHSHDHDHGDKDCDDTCTHPQKKPKRSAHLSGVSSVGVSFEGELDEKKFNMFMTNLLQTRANDLYRCKGVLKFKGNDDKFVFHGVHEQIEFGPSEVGWAQGEKIMVKMVFIGRKLDRAFLTDGITGCKAD</sequence>
<dbReference type="InterPro" id="IPR011629">
    <property type="entry name" value="CobW-like_C"/>
</dbReference>